<proteinExistence type="predicted"/>
<name>X0UXM5_9ZZZZ</name>
<evidence type="ECO:0000313" key="2">
    <source>
        <dbReference type="EMBL" id="GAF93210.1"/>
    </source>
</evidence>
<keyword evidence="1" id="KW-0812">Transmembrane</keyword>
<reference evidence="2" key="1">
    <citation type="journal article" date="2014" name="Front. Microbiol.">
        <title>High frequency of phylogenetically diverse reductive dehalogenase-homologous genes in deep subseafloor sedimentary metagenomes.</title>
        <authorList>
            <person name="Kawai M."/>
            <person name="Futagami T."/>
            <person name="Toyoda A."/>
            <person name="Takaki Y."/>
            <person name="Nishi S."/>
            <person name="Hori S."/>
            <person name="Arai W."/>
            <person name="Tsubouchi T."/>
            <person name="Morono Y."/>
            <person name="Uchiyama I."/>
            <person name="Ito T."/>
            <person name="Fujiyama A."/>
            <person name="Inagaki F."/>
            <person name="Takami H."/>
        </authorList>
    </citation>
    <scope>NUCLEOTIDE SEQUENCE</scope>
    <source>
        <strain evidence="2">Expedition CK06-06</strain>
    </source>
</reference>
<organism evidence="2">
    <name type="scientific">marine sediment metagenome</name>
    <dbReference type="NCBI Taxonomy" id="412755"/>
    <lineage>
        <taxon>unclassified sequences</taxon>
        <taxon>metagenomes</taxon>
        <taxon>ecological metagenomes</taxon>
    </lineage>
</organism>
<keyword evidence="1" id="KW-1133">Transmembrane helix</keyword>
<sequence length="53" mass="6589">MQTKTKILFKIYIWIHGFFGTISAWAWRKHVKILEQSRQRENEEYVKELKHKL</sequence>
<keyword evidence="1" id="KW-0472">Membrane</keyword>
<comment type="caution">
    <text evidence="2">The sequence shown here is derived from an EMBL/GenBank/DDBJ whole genome shotgun (WGS) entry which is preliminary data.</text>
</comment>
<protein>
    <submittedName>
        <fullName evidence="2">Uncharacterized protein</fullName>
    </submittedName>
</protein>
<dbReference type="AlphaFoldDB" id="X0UXM5"/>
<gene>
    <name evidence="2" type="ORF">S01H1_25912</name>
</gene>
<feature type="transmembrane region" description="Helical" evidence="1">
    <location>
        <begin position="7"/>
        <end position="27"/>
    </location>
</feature>
<accession>X0UXM5</accession>
<dbReference type="EMBL" id="BARS01015684">
    <property type="protein sequence ID" value="GAF93210.1"/>
    <property type="molecule type" value="Genomic_DNA"/>
</dbReference>
<evidence type="ECO:0000256" key="1">
    <source>
        <dbReference type="SAM" id="Phobius"/>
    </source>
</evidence>